<proteinExistence type="predicted"/>
<evidence type="ECO:0000313" key="6">
    <source>
        <dbReference type="Proteomes" id="UP000023541"/>
    </source>
</evidence>
<dbReference type="InterPro" id="IPR051786">
    <property type="entry name" value="ASN_synthetase/amidase"/>
</dbReference>
<dbReference type="Gene3D" id="3.40.50.620">
    <property type="entry name" value="HUPs"/>
    <property type="match status" value="1"/>
</dbReference>
<dbReference type="EC" id="6.3.5.4" evidence="2"/>
<dbReference type="Pfam" id="PF00733">
    <property type="entry name" value="Asn_synthase"/>
    <property type="match status" value="1"/>
</dbReference>
<evidence type="ECO:0000256" key="2">
    <source>
        <dbReference type="ARBA" id="ARBA00012737"/>
    </source>
</evidence>
<comment type="pathway">
    <text evidence="1">Amino-acid biosynthesis; L-asparagine biosynthesis; L-asparagine from L-aspartate (L-Gln route): step 1/1.</text>
</comment>
<dbReference type="PANTHER" id="PTHR43284">
    <property type="entry name" value="ASPARAGINE SYNTHETASE (GLUTAMINE-HYDROLYZING)"/>
    <property type="match status" value="1"/>
</dbReference>
<dbReference type="InterPro" id="IPR001962">
    <property type="entry name" value="Asn_synthase"/>
</dbReference>
<organism evidence="5 6">
    <name type="scientific">Aquimarina atlantica</name>
    <dbReference type="NCBI Taxonomy" id="1317122"/>
    <lineage>
        <taxon>Bacteria</taxon>
        <taxon>Pseudomonadati</taxon>
        <taxon>Bacteroidota</taxon>
        <taxon>Flavobacteriia</taxon>
        <taxon>Flavobacteriales</taxon>
        <taxon>Flavobacteriaceae</taxon>
        <taxon>Aquimarina</taxon>
    </lineage>
</organism>
<dbReference type="SUPFAM" id="SSF52402">
    <property type="entry name" value="Adenine nucleotide alpha hydrolases-like"/>
    <property type="match status" value="1"/>
</dbReference>
<sequence>MSDFILFHKKLISKSEKKKLLRLTSNWYLSFTSTSFFEYNIGKFKVIVVGDYIGSIEEVFSVNDYEIAKLKGHFYAIVAKENSIKIYNSFFSMLPIYYTENDCLISSSLQLIKEHLTTKPEIDKKFILENLLFNYGFFNRTLYKNINLLPCHSFITLKNDKITVTKHFDISSLFVPYPKGGKKTVDQLSNLFIETAKQYFPKEEFDIAFTSGFDGRTLVSCATYHHQKFRTFSFGKLGNDDVSIPLANAKTLKIPYQYFDLGATEYIALEYYQNALEYTTSGYLGNGFLYPHFLYSTKKVSENSKYLLSGAGGSELFRALHSAGAVTSETLTNIFRIQNEEELADIIKNAEPLRVLNSSAFTVALDELIEEIIEYKKSLPQDITRNQQFYIFVFEEIFRKFFGQWITLQQKYVSVRTPFLDYNFVKTLLTTKYGGANNDFFTDNPIKRMKGQYLYTDIIKKTNQQIYTQITGKGYRPIDVRDPKYIHNIILPFLKKKLLKKVTKTNLDNLGIISGVKANEKELRLIINSDQSLFDNTQLNTMFTDLSPYTPEKYRDTLLMSLSILHNMSNHSISPKIHTYEVYNSINGL</sequence>
<evidence type="ECO:0000259" key="4">
    <source>
        <dbReference type="Pfam" id="PF00733"/>
    </source>
</evidence>
<dbReference type="RefSeq" id="WP_051575851.1">
    <property type="nucleotide sequence ID" value="NZ_AQRA01000006.1"/>
</dbReference>
<dbReference type="GO" id="GO:0004066">
    <property type="term" value="F:asparagine synthase (glutamine-hydrolyzing) activity"/>
    <property type="evidence" value="ECO:0007669"/>
    <property type="project" value="UniProtKB-EC"/>
</dbReference>
<protein>
    <recommendedName>
        <fullName evidence="2">asparagine synthase (glutamine-hydrolyzing)</fullName>
        <ecNumber evidence="2">6.3.5.4</ecNumber>
    </recommendedName>
</protein>
<dbReference type="PANTHER" id="PTHR43284:SF1">
    <property type="entry name" value="ASPARAGINE SYNTHETASE"/>
    <property type="match status" value="1"/>
</dbReference>
<name>A0A023BSV8_9FLAO</name>
<reference evidence="5 6" key="1">
    <citation type="submission" date="2014-04" db="EMBL/GenBank/DDBJ databases">
        <title>Aquimarina sp. 22II-S11-z7 Genome Sequencing.</title>
        <authorList>
            <person name="Lai Q."/>
        </authorList>
    </citation>
    <scope>NUCLEOTIDE SEQUENCE [LARGE SCALE GENOMIC DNA]</scope>
    <source>
        <strain evidence="5 6">22II-S11-z7</strain>
    </source>
</reference>
<keyword evidence="6" id="KW-1185">Reference proteome</keyword>
<evidence type="ECO:0000313" key="5">
    <source>
        <dbReference type="EMBL" id="EZH73082.1"/>
    </source>
</evidence>
<evidence type="ECO:0000256" key="1">
    <source>
        <dbReference type="ARBA" id="ARBA00005187"/>
    </source>
</evidence>
<evidence type="ECO:0000256" key="3">
    <source>
        <dbReference type="ARBA" id="ARBA00048741"/>
    </source>
</evidence>
<dbReference type="Proteomes" id="UP000023541">
    <property type="component" value="Unassembled WGS sequence"/>
</dbReference>
<dbReference type="eggNOG" id="COG0367">
    <property type="taxonomic scope" value="Bacteria"/>
</dbReference>
<comment type="caution">
    <text evidence="5">The sequence shown here is derived from an EMBL/GenBank/DDBJ whole genome shotgun (WGS) entry which is preliminary data.</text>
</comment>
<dbReference type="AlphaFoldDB" id="A0A023BSV8"/>
<dbReference type="EMBL" id="AQRA01000006">
    <property type="protein sequence ID" value="EZH73082.1"/>
    <property type="molecule type" value="Genomic_DNA"/>
</dbReference>
<comment type="catalytic activity">
    <reaction evidence="3">
        <text>L-aspartate + L-glutamine + ATP + H2O = L-asparagine + L-glutamate + AMP + diphosphate + H(+)</text>
        <dbReference type="Rhea" id="RHEA:12228"/>
        <dbReference type="ChEBI" id="CHEBI:15377"/>
        <dbReference type="ChEBI" id="CHEBI:15378"/>
        <dbReference type="ChEBI" id="CHEBI:29985"/>
        <dbReference type="ChEBI" id="CHEBI:29991"/>
        <dbReference type="ChEBI" id="CHEBI:30616"/>
        <dbReference type="ChEBI" id="CHEBI:33019"/>
        <dbReference type="ChEBI" id="CHEBI:58048"/>
        <dbReference type="ChEBI" id="CHEBI:58359"/>
        <dbReference type="ChEBI" id="CHEBI:456215"/>
        <dbReference type="EC" id="6.3.5.4"/>
    </reaction>
</comment>
<dbReference type="OrthoDB" id="1153973at2"/>
<gene>
    <name evidence="5" type="ORF">ATO12_18905</name>
</gene>
<dbReference type="GO" id="GO:0006529">
    <property type="term" value="P:asparagine biosynthetic process"/>
    <property type="evidence" value="ECO:0007669"/>
    <property type="project" value="InterPro"/>
</dbReference>
<dbReference type="InterPro" id="IPR014729">
    <property type="entry name" value="Rossmann-like_a/b/a_fold"/>
</dbReference>
<feature type="domain" description="Asparagine synthetase" evidence="4">
    <location>
        <begin position="211"/>
        <end position="429"/>
    </location>
</feature>
<accession>A0A023BSV8</accession>
<dbReference type="STRING" id="1317122.ATO12_18905"/>